<evidence type="ECO:0000256" key="4">
    <source>
        <dbReference type="ARBA" id="ARBA00022989"/>
    </source>
</evidence>
<evidence type="ECO:0000256" key="2">
    <source>
        <dbReference type="ARBA" id="ARBA00022475"/>
    </source>
</evidence>
<dbReference type="Proteomes" id="UP001159428">
    <property type="component" value="Unassembled WGS sequence"/>
</dbReference>
<dbReference type="GO" id="GO:0045202">
    <property type="term" value="C:synapse"/>
    <property type="evidence" value="ECO:0007669"/>
    <property type="project" value="GOC"/>
</dbReference>
<evidence type="ECO:0000256" key="9">
    <source>
        <dbReference type="ARBA" id="ARBA00023224"/>
    </source>
</evidence>
<dbReference type="PRINTS" id="PR00237">
    <property type="entry name" value="GPCRRHODOPSN"/>
</dbReference>
<dbReference type="Pfam" id="PF00100">
    <property type="entry name" value="Zona_pellucida"/>
    <property type="match status" value="1"/>
</dbReference>
<keyword evidence="5" id="KW-0297">G-protein coupled receptor</keyword>
<evidence type="ECO:0000256" key="7">
    <source>
        <dbReference type="ARBA" id="ARBA00023157"/>
    </source>
</evidence>
<evidence type="ECO:0000313" key="15">
    <source>
        <dbReference type="Proteomes" id="UP001159428"/>
    </source>
</evidence>
<dbReference type="Gene3D" id="2.60.40.4100">
    <property type="entry name" value="Zona pellucida, ZP-C domain"/>
    <property type="match status" value="1"/>
</dbReference>
<proteinExistence type="predicted"/>
<keyword evidence="8" id="KW-0675">Receptor</keyword>
<keyword evidence="15" id="KW-1185">Reference proteome</keyword>
<dbReference type="SMART" id="SM01381">
    <property type="entry name" value="7TM_GPCR_Srsx"/>
    <property type="match status" value="1"/>
</dbReference>
<dbReference type="SMART" id="SM00241">
    <property type="entry name" value="ZP"/>
    <property type="match status" value="1"/>
</dbReference>
<evidence type="ECO:0000259" key="13">
    <source>
        <dbReference type="PROSITE" id="PS51034"/>
    </source>
</evidence>
<dbReference type="InterPro" id="IPR042235">
    <property type="entry name" value="ZP-C_dom"/>
</dbReference>
<keyword evidence="3 11" id="KW-0812">Transmembrane</keyword>
<feature type="transmembrane region" description="Helical" evidence="11">
    <location>
        <begin position="105"/>
        <end position="124"/>
    </location>
</feature>
<keyword evidence="6 11" id="KW-0472">Membrane</keyword>
<evidence type="ECO:0000256" key="8">
    <source>
        <dbReference type="ARBA" id="ARBA00023170"/>
    </source>
</evidence>
<gene>
    <name evidence="14" type="ORF">PMEA_00031517</name>
</gene>
<dbReference type="GO" id="GO:0007187">
    <property type="term" value="P:G protein-coupled receptor signaling pathway, coupled to cyclic nucleotide second messenger"/>
    <property type="evidence" value="ECO:0007669"/>
    <property type="project" value="TreeGrafter"/>
</dbReference>
<dbReference type="InterPro" id="IPR055355">
    <property type="entry name" value="ZP-C"/>
</dbReference>
<name>A0AAU9W0Z9_9CNID</name>
<dbReference type="GO" id="GO:0030425">
    <property type="term" value="C:dendrite"/>
    <property type="evidence" value="ECO:0007669"/>
    <property type="project" value="TreeGrafter"/>
</dbReference>
<feature type="domain" description="G-protein coupled receptors family 1 profile" evidence="12">
    <location>
        <begin position="44"/>
        <end position="286"/>
    </location>
</feature>
<feature type="domain" description="ZP" evidence="13">
    <location>
        <begin position="445"/>
        <end position="707"/>
    </location>
</feature>
<dbReference type="GO" id="GO:0030594">
    <property type="term" value="F:neurotransmitter receptor activity"/>
    <property type="evidence" value="ECO:0007669"/>
    <property type="project" value="TreeGrafter"/>
</dbReference>
<dbReference type="InterPro" id="IPR001507">
    <property type="entry name" value="ZP_dom"/>
</dbReference>
<dbReference type="Gene3D" id="1.20.1070.10">
    <property type="entry name" value="Rhodopsin 7-helix transmembrane proteins"/>
    <property type="match status" value="1"/>
</dbReference>
<dbReference type="GO" id="GO:0004993">
    <property type="term" value="F:G protein-coupled serotonin receptor activity"/>
    <property type="evidence" value="ECO:0007669"/>
    <property type="project" value="TreeGrafter"/>
</dbReference>
<feature type="compositionally biased region" description="Polar residues" evidence="10">
    <location>
        <begin position="368"/>
        <end position="377"/>
    </location>
</feature>
<dbReference type="CDD" id="cd14967">
    <property type="entry name" value="7tmA_amine_R-like"/>
    <property type="match status" value="1"/>
</dbReference>
<dbReference type="InterPro" id="IPR017452">
    <property type="entry name" value="GPCR_Rhodpsn_7TM"/>
</dbReference>
<dbReference type="PROSITE" id="PS51034">
    <property type="entry name" value="ZP_2"/>
    <property type="match status" value="1"/>
</dbReference>
<comment type="caution">
    <text evidence="14">The sequence shown here is derived from an EMBL/GenBank/DDBJ whole genome shotgun (WGS) entry which is preliminary data.</text>
</comment>
<feature type="region of interest" description="Disordered" evidence="10">
    <location>
        <begin position="318"/>
        <end position="409"/>
    </location>
</feature>
<keyword evidence="4 11" id="KW-1133">Transmembrane helix</keyword>
<feature type="transmembrane region" description="Helical" evidence="11">
    <location>
        <begin position="28"/>
        <end position="52"/>
    </location>
</feature>
<dbReference type="InterPro" id="IPR000276">
    <property type="entry name" value="GPCR_Rhodpsn"/>
</dbReference>
<dbReference type="GO" id="GO:0007268">
    <property type="term" value="P:chemical synaptic transmission"/>
    <property type="evidence" value="ECO:0007669"/>
    <property type="project" value="TreeGrafter"/>
</dbReference>
<dbReference type="PANTHER" id="PTHR24247:SF202">
    <property type="entry name" value="5-HYDROXYTRYPTAMINE RECEPTOR 1"/>
    <property type="match status" value="1"/>
</dbReference>
<evidence type="ECO:0000259" key="12">
    <source>
        <dbReference type="PROSITE" id="PS50262"/>
    </source>
</evidence>
<feature type="transmembrane region" description="Helical" evidence="11">
    <location>
        <begin position="176"/>
        <end position="199"/>
    </location>
</feature>
<keyword evidence="2" id="KW-1003">Cell membrane</keyword>
<dbReference type="SUPFAM" id="SSF81321">
    <property type="entry name" value="Family A G protein-coupled receptor-like"/>
    <property type="match status" value="1"/>
</dbReference>
<evidence type="ECO:0000256" key="3">
    <source>
        <dbReference type="ARBA" id="ARBA00022692"/>
    </source>
</evidence>
<evidence type="ECO:0000256" key="11">
    <source>
        <dbReference type="SAM" id="Phobius"/>
    </source>
</evidence>
<sequence length="898" mass="100293">MNENSSSATQSLPPQALPTLPNDELENIASTILYCFLSLFVILGNVLVVAAFRFNRRLRTINNTFLVGLAVSDLLVGLISIPLWIYISSCQQLITCVIDQDLLTFYSTVDIFTGCASVLQLTAISIERYLAITRPINHRAYSMWIYYGMIMTAWSFAFIMAGLFPVQMNKWQKPYSIILFIGCFAVPALVIVTVYAIIFQAAKGTTRARVHPAGHGGNSAQSEAKIAATIAVITGLFIIAWLPFCIVNLFAEFWHHLLPPFPEILRLIRFVKWMHYSNSMVNPMVYAYRNGEMRKTFKRLLLTCFSCRGVGHRTIRAHASVRAHSRRNNDPSPSRRRTRNNRSNDTNSSKRRITPGRRLSLENRRVDSSNPSDSSFRNRPCLVPIQNKVERSLSPLTPNTSAKKVLNPREPNYRYEEGNSFGDIYACFTSNKSDESWSQPTASVTCNSDHTVDILISKVDDAGLWTAPEWTTKTNKKTCQPTIDDNARTVTYDKLHLPDCAFESNQKAEGIQYILKISAAKTAGDSNTPRLRAYDHLYYVTCNYDNTDRASGSFVPIKNLAVNETEDGVFTFTLNAYQDDAHTTPVPDPVALDVEIYFKAEVKTQSATPSLDLYPVRCYSSKNSDPSSSDGKFTIITNGCGSNSVSADLMDTLSYSCADDSISETFSLKTYRYFGGNPGDTAYIHCDFRVCLADVANTACECPDNPVTCTGVPSADIAPAPPARRRRSISDSVDESQLYHVVHGPFTFKQEEMNKEKGKCQTSASVTCNSDHTVSIVISNVDDIEFWDPPEWRTSTNTAACQPTFDDGAETVTYEALYLPDCAYESNQKAEGIQYILKISAEKTAGDPVTKQLRTYDHLYYVTCNYDNAGRASASFVPIKNRADNDTGMQLWLRQQLV</sequence>
<accession>A0AAU9W0Z9</accession>
<keyword evidence="9" id="KW-0807">Transducer</keyword>
<protein>
    <submittedName>
        <fullName evidence="14">Uncharacterized protein</fullName>
    </submittedName>
</protein>
<feature type="transmembrane region" description="Helical" evidence="11">
    <location>
        <begin position="226"/>
        <end position="250"/>
    </location>
</feature>
<dbReference type="EMBL" id="CALNXJ010000007">
    <property type="protein sequence ID" value="CAH3043371.1"/>
    <property type="molecule type" value="Genomic_DNA"/>
</dbReference>
<dbReference type="PROSITE" id="PS50262">
    <property type="entry name" value="G_PROTEIN_RECEP_F1_2"/>
    <property type="match status" value="1"/>
</dbReference>
<evidence type="ECO:0000256" key="10">
    <source>
        <dbReference type="SAM" id="MobiDB-lite"/>
    </source>
</evidence>
<keyword evidence="7" id="KW-1015">Disulfide bond</keyword>
<dbReference type="PANTHER" id="PTHR24247">
    <property type="entry name" value="5-HYDROXYTRYPTAMINE RECEPTOR"/>
    <property type="match status" value="1"/>
</dbReference>
<organism evidence="14 15">
    <name type="scientific">Pocillopora meandrina</name>
    <dbReference type="NCBI Taxonomy" id="46732"/>
    <lineage>
        <taxon>Eukaryota</taxon>
        <taxon>Metazoa</taxon>
        <taxon>Cnidaria</taxon>
        <taxon>Anthozoa</taxon>
        <taxon>Hexacorallia</taxon>
        <taxon>Scleractinia</taxon>
        <taxon>Astrocoeniina</taxon>
        <taxon>Pocilloporidae</taxon>
        <taxon>Pocillopora</taxon>
    </lineage>
</organism>
<dbReference type="GO" id="GO:0005886">
    <property type="term" value="C:plasma membrane"/>
    <property type="evidence" value="ECO:0007669"/>
    <property type="project" value="UniProtKB-SubCell"/>
</dbReference>
<reference evidence="14 15" key="1">
    <citation type="submission" date="2022-05" db="EMBL/GenBank/DDBJ databases">
        <authorList>
            <consortium name="Genoscope - CEA"/>
            <person name="William W."/>
        </authorList>
    </citation>
    <scope>NUCLEOTIDE SEQUENCE [LARGE SCALE GENOMIC DNA]</scope>
</reference>
<evidence type="ECO:0000313" key="14">
    <source>
        <dbReference type="EMBL" id="CAH3043371.1"/>
    </source>
</evidence>
<comment type="subcellular location">
    <subcellularLocation>
        <location evidence="1">Cell membrane</location>
        <topology evidence="1">Multi-pass membrane protein</topology>
    </subcellularLocation>
</comment>
<dbReference type="AlphaFoldDB" id="A0AAU9W0Z9"/>
<evidence type="ECO:0000256" key="1">
    <source>
        <dbReference type="ARBA" id="ARBA00004651"/>
    </source>
</evidence>
<evidence type="ECO:0000256" key="6">
    <source>
        <dbReference type="ARBA" id="ARBA00023136"/>
    </source>
</evidence>
<feature type="transmembrane region" description="Helical" evidence="11">
    <location>
        <begin position="64"/>
        <end position="85"/>
    </location>
</feature>
<feature type="transmembrane region" description="Helical" evidence="11">
    <location>
        <begin position="144"/>
        <end position="164"/>
    </location>
</feature>
<evidence type="ECO:0000256" key="5">
    <source>
        <dbReference type="ARBA" id="ARBA00023040"/>
    </source>
</evidence>
<dbReference type="Pfam" id="PF00001">
    <property type="entry name" value="7tm_1"/>
    <property type="match status" value="1"/>
</dbReference>